<protein>
    <submittedName>
        <fullName evidence="1">Uncharacterized protein</fullName>
    </submittedName>
</protein>
<dbReference type="EMBL" id="JADGMS010000010">
    <property type="protein sequence ID" value="KAF9673401.1"/>
    <property type="molecule type" value="Genomic_DNA"/>
</dbReference>
<reference evidence="1 2" key="1">
    <citation type="submission" date="2020-10" db="EMBL/GenBank/DDBJ databases">
        <title>Plant Genome Project.</title>
        <authorList>
            <person name="Zhang R.-G."/>
        </authorList>
    </citation>
    <scope>NUCLEOTIDE SEQUENCE [LARGE SCALE GENOMIC DNA]</scope>
    <source>
        <strain evidence="1">FAFU-HL-1</strain>
        <tissue evidence="1">Leaf</tissue>
    </source>
</reference>
<sequence length="105" mass="11970">MEVEYVSEFPHSYMDRRPRKMPRLAAVAAWDIPPRLQPHTHTRFDGMICHVIGSMASISPLLRRSTGAAKADDSERELTRKSTSSSLMNRKDCTFFKLKSSKLVC</sequence>
<accession>A0A835MU02</accession>
<dbReference type="OrthoDB" id="1699290at2759"/>
<proteinExistence type="predicted"/>
<gene>
    <name evidence="1" type="ORF">SADUNF_Sadunf10G0020400</name>
</gene>
<name>A0A835MU02_9ROSI</name>
<organism evidence="1 2">
    <name type="scientific">Salix dunnii</name>
    <dbReference type="NCBI Taxonomy" id="1413687"/>
    <lineage>
        <taxon>Eukaryota</taxon>
        <taxon>Viridiplantae</taxon>
        <taxon>Streptophyta</taxon>
        <taxon>Embryophyta</taxon>
        <taxon>Tracheophyta</taxon>
        <taxon>Spermatophyta</taxon>
        <taxon>Magnoliopsida</taxon>
        <taxon>eudicotyledons</taxon>
        <taxon>Gunneridae</taxon>
        <taxon>Pentapetalae</taxon>
        <taxon>rosids</taxon>
        <taxon>fabids</taxon>
        <taxon>Malpighiales</taxon>
        <taxon>Salicaceae</taxon>
        <taxon>Saliceae</taxon>
        <taxon>Salix</taxon>
    </lineage>
</organism>
<keyword evidence="2" id="KW-1185">Reference proteome</keyword>
<comment type="caution">
    <text evidence="1">The sequence shown here is derived from an EMBL/GenBank/DDBJ whole genome shotgun (WGS) entry which is preliminary data.</text>
</comment>
<evidence type="ECO:0000313" key="2">
    <source>
        <dbReference type="Proteomes" id="UP000657918"/>
    </source>
</evidence>
<dbReference type="Proteomes" id="UP000657918">
    <property type="component" value="Unassembled WGS sequence"/>
</dbReference>
<evidence type="ECO:0000313" key="1">
    <source>
        <dbReference type="EMBL" id="KAF9673401.1"/>
    </source>
</evidence>
<dbReference type="AlphaFoldDB" id="A0A835MU02"/>